<gene>
    <name evidence="2" type="ORF">N44_01439</name>
</gene>
<dbReference type="Gene3D" id="2.160.10.10">
    <property type="entry name" value="Hexapeptide repeat proteins"/>
    <property type="match status" value="1"/>
</dbReference>
<comment type="caution">
    <text evidence="2">The sequence shown here is derived from an EMBL/GenBank/DDBJ whole genome shotgun (WGS) entry which is preliminary data.</text>
</comment>
<dbReference type="SUPFAM" id="SSF51161">
    <property type="entry name" value="Trimeric LpxA-like enzymes"/>
    <property type="match status" value="1"/>
</dbReference>
<accession>A0A0A1VQA5</accession>
<sequence length="220" mass="22754">MSLPPVQPISRSEFYVNGDVTIDESAIVAPGVILRAAPNSQIIIGAGACLGMGTILTAYQGVIAIGAGAILGTGVLIVGQGEIGENACIGSTTTIFNASVAAMSLVPSGSLIGDTSRQITIEVSATPSEPERPPLPQPEPVVSQVSPVPSAEEVVAETVASPWDSEEMAAEASPPETREQASTTNRPNQASVVGKVYINQLLVTLFPERHRFNGNNNHNS</sequence>
<reference evidence="3" key="1">
    <citation type="journal article" date="2015" name="Genome">
        <title>Whole Genome Sequence of the Non-Microcystin-Producing Microcystis aeruginosa Strain NIES-44.</title>
        <authorList>
            <person name="Okano K."/>
            <person name="Miyata N."/>
            <person name="Ozaki Y."/>
        </authorList>
    </citation>
    <scope>NUCLEOTIDE SEQUENCE [LARGE SCALE GENOMIC DNA]</scope>
    <source>
        <strain evidence="3">NIES-44</strain>
    </source>
</reference>
<feature type="compositionally biased region" description="Polar residues" evidence="1">
    <location>
        <begin position="180"/>
        <end position="190"/>
    </location>
</feature>
<dbReference type="InterPro" id="IPR011004">
    <property type="entry name" value="Trimer_LpxA-like_sf"/>
</dbReference>
<organism evidence="2 3">
    <name type="scientific">Microcystis aeruginosa NIES-44</name>
    <dbReference type="NCBI Taxonomy" id="449439"/>
    <lineage>
        <taxon>Bacteria</taxon>
        <taxon>Bacillati</taxon>
        <taxon>Cyanobacteriota</taxon>
        <taxon>Cyanophyceae</taxon>
        <taxon>Oscillatoriophycideae</taxon>
        <taxon>Chroococcales</taxon>
        <taxon>Microcystaceae</taxon>
        <taxon>Microcystis</taxon>
    </lineage>
</organism>
<dbReference type="Proteomes" id="UP000030321">
    <property type="component" value="Unassembled WGS sequence"/>
</dbReference>
<evidence type="ECO:0000313" key="3">
    <source>
        <dbReference type="Proteomes" id="UP000030321"/>
    </source>
</evidence>
<dbReference type="GO" id="GO:0043886">
    <property type="term" value="F:structural constituent of carboxysome shell"/>
    <property type="evidence" value="ECO:0007669"/>
    <property type="project" value="UniProtKB-ARBA"/>
</dbReference>
<protein>
    <submittedName>
        <fullName evidence="2">Carboxysome protein CcmN</fullName>
    </submittedName>
</protein>
<dbReference type="RefSeq" id="WP_045356457.1">
    <property type="nucleotide sequence ID" value="NZ_BBPA01000003.1"/>
</dbReference>
<feature type="compositionally biased region" description="Low complexity" evidence="1">
    <location>
        <begin position="140"/>
        <end position="162"/>
    </location>
</feature>
<proteinExistence type="predicted"/>
<evidence type="ECO:0000313" key="2">
    <source>
        <dbReference type="EMBL" id="GAL91431.1"/>
    </source>
</evidence>
<name>A0A0A1VQA5_MICAE</name>
<dbReference type="EMBL" id="BBPA01000003">
    <property type="protein sequence ID" value="GAL91431.1"/>
    <property type="molecule type" value="Genomic_DNA"/>
</dbReference>
<dbReference type="AlphaFoldDB" id="A0A0A1VQA5"/>
<feature type="region of interest" description="Disordered" evidence="1">
    <location>
        <begin position="125"/>
        <end position="190"/>
    </location>
</feature>
<evidence type="ECO:0000256" key="1">
    <source>
        <dbReference type="SAM" id="MobiDB-lite"/>
    </source>
</evidence>
<dbReference type="GO" id="GO:0031470">
    <property type="term" value="C:carboxysome"/>
    <property type="evidence" value="ECO:0007669"/>
    <property type="project" value="UniProtKB-ARBA"/>
</dbReference>